<dbReference type="RefSeq" id="WP_128196266.1">
    <property type="nucleotide sequence ID" value="NZ_SACT01000001.1"/>
</dbReference>
<protein>
    <submittedName>
        <fullName evidence="3">PEP-CTERM sorting domain-containing protein</fullName>
    </submittedName>
</protein>
<dbReference type="EMBL" id="SACT01000001">
    <property type="protein sequence ID" value="RVT54256.1"/>
    <property type="molecule type" value="Genomic_DNA"/>
</dbReference>
<feature type="domain" description="Choice-of-anchor I" evidence="2">
    <location>
        <begin position="41"/>
        <end position="457"/>
    </location>
</feature>
<dbReference type="InterPro" id="IPR011048">
    <property type="entry name" value="Haem_d1_sf"/>
</dbReference>
<accession>A0A437K1M0</accession>
<comment type="caution">
    <text evidence="3">The sequence shown here is derived from an EMBL/GenBank/DDBJ whole genome shotgun (WGS) entry which is preliminary data.</text>
</comment>
<organism evidence="3 4">
    <name type="scientific">Rubrivivax albus</name>
    <dbReference type="NCBI Taxonomy" id="2499835"/>
    <lineage>
        <taxon>Bacteria</taxon>
        <taxon>Pseudomonadati</taxon>
        <taxon>Pseudomonadota</taxon>
        <taxon>Betaproteobacteria</taxon>
        <taxon>Burkholderiales</taxon>
        <taxon>Sphaerotilaceae</taxon>
        <taxon>Rubrivivax</taxon>
    </lineage>
</organism>
<dbReference type="Pfam" id="PF22494">
    <property type="entry name" value="choice_anch_I"/>
    <property type="match status" value="1"/>
</dbReference>
<reference evidence="3 4" key="1">
    <citation type="submission" date="2019-01" db="EMBL/GenBank/DDBJ databases">
        <authorList>
            <person name="Chen W.-M."/>
        </authorList>
    </citation>
    <scope>NUCLEOTIDE SEQUENCE [LARGE SCALE GENOMIC DNA]</scope>
    <source>
        <strain evidence="3 4">ICH-3</strain>
    </source>
</reference>
<dbReference type="AlphaFoldDB" id="A0A437K1M0"/>
<dbReference type="SUPFAM" id="SSF50993">
    <property type="entry name" value="Peptidase/esterase 'gauge' domain"/>
    <property type="match status" value="1"/>
</dbReference>
<dbReference type="PANTHER" id="PTHR46928">
    <property type="entry name" value="MESENCHYME-SPECIFIC CELL SURFACE GLYCOPROTEIN"/>
    <property type="match status" value="1"/>
</dbReference>
<evidence type="ECO:0000259" key="2">
    <source>
        <dbReference type="Pfam" id="PF22494"/>
    </source>
</evidence>
<dbReference type="InterPro" id="IPR013424">
    <property type="entry name" value="Ice-binding_C"/>
</dbReference>
<gene>
    <name evidence="3" type="ORF">ENE75_05235</name>
</gene>
<proteinExistence type="predicted"/>
<feature type="chain" id="PRO_5019008312" evidence="1">
    <location>
        <begin position="22"/>
        <end position="490"/>
    </location>
</feature>
<dbReference type="InterPro" id="IPR015943">
    <property type="entry name" value="WD40/YVTN_repeat-like_dom_sf"/>
</dbReference>
<dbReference type="Gene3D" id="2.130.10.10">
    <property type="entry name" value="YVTN repeat-like/Quinoprotein amine dehydrogenase"/>
    <property type="match status" value="1"/>
</dbReference>
<evidence type="ECO:0000313" key="3">
    <source>
        <dbReference type="EMBL" id="RVT54256.1"/>
    </source>
</evidence>
<dbReference type="NCBIfam" id="NF038117">
    <property type="entry name" value="choice_anch_I"/>
    <property type="match status" value="1"/>
</dbReference>
<dbReference type="PANTHER" id="PTHR46928:SF1">
    <property type="entry name" value="MESENCHYME-SPECIFIC CELL SURFACE GLYCOPROTEIN"/>
    <property type="match status" value="1"/>
</dbReference>
<evidence type="ECO:0000313" key="4">
    <source>
        <dbReference type="Proteomes" id="UP000288178"/>
    </source>
</evidence>
<name>A0A437K1M0_9BURK</name>
<keyword evidence="4" id="KW-1185">Reference proteome</keyword>
<dbReference type="InterPro" id="IPR055188">
    <property type="entry name" value="Choice_anch_I"/>
</dbReference>
<dbReference type="InterPro" id="IPR052956">
    <property type="entry name" value="Mesenchyme-surface_protein"/>
</dbReference>
<dbReference type="Proteomes" id="UP000288178">
    <property type="component" value="Unassembled WGS sequence"/>
</dbReference>
<dbReference type="OrthoDB" id="8674919at2"/>
<keyword evidence="1" id="KW-0732">Signal</keyword>
<dbReference type="NCBIfam" id="TIGR02595">
    <property type="entry name" value="PEP_CTERM"/>
    <property type="match status" value="1"/>
</dbReference>
<evidence type="ECO:0000256" key="1">
    <source>
        <dbReference type="SAM" id="SignalP"/>
    </source>
</evidence>
<dbReference type="SUPFAM" id="SSF51004">
    <property type="entry name" value="C-terminal (heme d1) domain of cytochrome cd1-nitrite reductase"/>
    <property type="match status" value="1"/>
</dbReference>
<sequence length="490" mass="50603">MNRFTRTAIASALLAAGVSQAAPLSFDRVWTYDHALTGVAGQTSEIVSFDALTNSLWVVGLKGVDVLDAGSGSLLQHIDTAAFGEANSVAIFGGTAAVAVAAATKTDPGTVRFYDTATRGFTGSVGVGALPDMLAFSPDGSRLLVANEGETTALVDPRGSVSIIDTASRTEVARAGFAGSITFNGSHIRTFDGIKGGTTMDFEPEYIVFDATGSKAYVALQEANAMATVDLASNRITTVTGLGVKDFRLAGNEIDPSDRDGKVELRNVDAYGFYQPDGMASYSAGGQTFIVMANEGDSRADEQDEARASSFGATGELARLTVSTADSAPGELYAFGARSFSIRDTDGNIVFDSGSQLDAKAIELGLYDDGRSDNKGVEPEGVALGSIGGRTLAFIGLERTTTSAIAVYDVTDPANASFVDMIVGAGDLSPEGLTTFTAGGVLYLAVANEVSGTTSLFSVTAVPEPGTWAMLAGGLGVIGWPRRRRTAIQG</sequence>
<feature type="signal peptide" evidence="1">
    <location>
        <begin position="1"/>
        <end position="21"/>
    </location>
</feature>